<proteinExistence type="predicted"/>
<dbReference type="SUPFAM" id="SSF51604">
    <property type="entry name" value="Enolase C-terminal domain-like"/>
    <property type="match status" value="1"/>
</dbReference>
<comment type="caution">
    <text evidence="1">The sequence shown here is derived from an EMBL/GenBank/DDBJ whole genome shotgun (WGS) entry which is preliminary data.</text>
</comment>
<dbReference type="Gene3D" id="3.20.20.120">
    <property type="entry name" value="Enolase-like C-terminal domain"/>
    <property type="match status" value="1"/>
</dbReference>
<evidence type="ECO:0008006" key="2">
    <source>
        <dbReference type="Google" id="ProtNLM"/>
    </source>
</evidence>
<reference evidence="1" key="1">
    <citation type="submission" date="2019-07" db="EMBL/GenBank/DDBJ databases">
        <title>Genomic Encyclopedia of Type Strains, Phase IV (KMG-IV): sequencing the most valuable type-strain genomes for metagenomic binning, comparative biology and taxonomic classification.</title>
        <authorList>
            <person name="Goeker M."/>
        </authorList>
    </citation>
    <scope>NUCLEOTIDE SEQUENCE</scope>
    <source>
        <strain evidence="1">DSM 44596</strain>
    </source>
</reference>
<organism evidence="1">
    <name type="scientific">Nocardia globerula</name>
    <dbReference type="NCBI Taxonomy" id="1818"/>
    <lineage>
        <taxon>Bacteria</taxon>
        <taxon>Bacillati</taxon>
        <taxon>Actinomycetota</taxon>
        <taxon>Actinomycetes</taxon>
        <taxon>Mycobacteriales</taxon>
        <taxon>Nocardiaceae</taxon>
        <taxon>Nocardia</taxon>
    </lineage>
</organism>
<dbReference type="EMBL" id="VNIQ01000002">
    <property type="protein sequence ID" value="TYQ06747.1"/>
    <property type="molecule type" value="Genomic_DNA"/>
</dbReference>
<name>A0A652YUF1_NOCGL</name>
<sequence length="71" mass="7471">MVPSSGHGSLEQTNIVAALLISPPTGPIFAEDITEPFVIEDGHIAVPQGPGFGVTPRLEVLERFTVGTDLM</sequence>
<dbReference type="InterPro" id="IPR036849">
    <property type="entry name" value="Enolase-like_C_sf"/>
</dbReference>
<evidence type="ECO:0000313" key="1">
    <source>
        <dbReference type="EMBL" id="TYQ06747.1"/>
    </source>
</evidence>
<accession>A0A652YUF1</accession>
<dbReference type="AlphaFoldDB" id="A0A652YUF1"/>
<protein>
    <recommendedName>
        <fullName evidence="2">Enolase-like protein</fullName>
    </recommendedName>
</protein>
<gene>
    <name evidence="1" type="ORF">FNL38_102891</name>
</gene>